<dbReference type="Proteomes" id="UP000886842">
    <property type="component" value="Unassembled WGS sequence"/>
</dbReference>
<dbReference type="EMBL" id="DVLP01000216">
    <property type="protein sequence ID" value="HIT75335.1"/>
    <property type="molecule type" value="Genomic_DNA"/>
</dbReference>
<reference evidence="3" key="1">
    <citation type="submission" date="2020-10" db="EMBL/GenBank/DDBJ databases">
        <authorList>
            <person name="Gilroy R."/>
        </authorList>
    </citation>
    <scope>NUCLEOTIDE SEQUENCE</scope>
    <source>
        <strain evidence="3">ChiGjej1B1-24693</strain>
    </source>
</reference>
<comment type="similarity">
    <text evidence="1">Belongs to the AHA1 family.</text>
</comment>
<comment type="caution">
    <text evidence="3">The sequence shown here is derived from an EMBL/GenBank/DDBJ whole genome shotgun (WGS) entry which is preliminary data.</text>
</comment>
<evidence type="ECO:0000313" key="3">
    <source>
        <dbReference type="EMBL" id="HIT75335.1"/>
    </source>
</evidence>
<organism evidence="3 4">
    <name type="scientific">Candidatus Avipropionibacterium avicola</name>
    <dbReference type="NCBI Taxonomy" id="2840701"/>
    <lineage>
        <taxon>Bacteria</taxon>
        <taxon>Bacillati</taxon>
        <taxon>Actinomycetota</taxon>
        <taxon>Actinomycetes</taxon>
        <taxon>Propionibacteriales</taxon>
        <taxon>Propionibacteriaceae</taxon>
        <taxon>Propionibacteriaceae incertae sedis</taxon>
        <taxon>Candidatus Avipropionibacterium</taxon>
    </lineage>
</organism>
<dbReference type="Gene3D" id="3.30.530.20">
    <property type="match status" value="1"/>
</dbReference>
<dbReference type="InterPro" id="IPR013538">
    <property type="entry name" value="ASHA1/2-like_C"/>
</dbReference>
<evidence type="ECO:0000259" key="2">
    <source>
        <dbReference type="Pfam" id="PF08327"/>
    </source>
</evidence>
<protein>
    <submittedName>
        <fullName evidence="3">SRPBCC domain-containing protein</fullName>
    </submittedName>
</protein>
<dbReference type="InterPro" id="IPR023393">
    <property type="entry name" value="START-like_dom_sf"/>
</dbReference>
<evidence type="ECO:0000256" key="1">
    <source>
        <dbReference type="ARBA" id="ARBA00006817"/>
    </source>
</evidence>
<gene>
    <name evidence="3" type="ORF">IAA98_07110</name>
</gene>
<name>A0A9D1GYW3_9ACTN</name>
<reference evidence="3" key="2">
    <citation type="journal article" date="2021" name="PeerJ">
        <title>Extensive microbial diversity within the chicken gut microbiome revealed by metagenomics and culture.</title>
        <authorList>
            <person name="Gilroy R."/>
            <person name="Ravi A."/>
            <person name="Getino M."/>
            <person name="Pursley I."/>
            <person name="Horton D.L."/>
            <person name="Alikhan N.F."/>
            <person name="Baker D."/>
            <person name="Gharbi K."/>
            <person name="Hall N."/>
            <person name="Watson M."/>
            <person name="Adriaenssens E.M."/>
            <person name="Foster-Nyarko E."/>
            <person name="Jarju S."/>
            <person name="Secka A."/>
            <person name="Antonio M."/>
            <person name="Oren A."/>
            <person name="Chaudhuri R.R."/>
            <person name="La Ragione R."/>
            <person name="Hildebrand F."/>
            <person name="Pallen M.J."/>
        </authorList>
    </citation>
    <scope>NUCLEOTIDE SEQUENCE</scope>
    <source>
        <strain evidence="3">ChiGjej1B1-24693</strain>
    </source>
</reference>
<dbReference type="SUPFAM" id="SSF55961">
    <property type="entry name" value="Bet v1-like"/>
    <property type="match status" value="1"/>
</dbReference>
<accession>A0A9D1GYW3</accession>
<dbReference type="AlphaFoldDB" id="A0A9D1GYW3"/>
<sequence>MSESEKPAPTHLTGPVVEQSATLPLSPSAVWTLLTTAEGLSTWYAIGGGAEVEAEPGGAIALWWEQGKVFRGTVGICRAPERFDYRIPQSPDEKLDPETTTLVQFKIDPVEGQPDQAVITVRESGFTQLERPKDAFTASSIAWIGAFGLLQQVADRLATMTE</sequence>
<evidence type="ECO:0000313" key="4">
    <source>
        <dbReference type="Proteomes" id="UP000886842"/>
    </source>
</evidence>
<feature type="domain" description="Activator of Hsp90 ATPase homologue 1/2-like C-terminal" evidence="2">
    <location>
        <begin position="26"/>
        <end position="135"/>
    </location>
</feature>
<proteinExistence type="inferred from homology"/>
<dbReference type="Pfam" id="PF08327">
    <property type="entry name" value="AHSA1"/>
    <property type="match status" value="1"/>
</dbReference>